<dbReference type="GO" id="GO:0015630">
    <property type="term" value="C:microtubule cytoskeleton"/>
    <property type="evidence" value="ECO:0007669"/>
    <property type="project" value="TreeGrafter"/>
</dbReference>
<dbReference type="PANTHER" id="PTHR23074:SF19">
    <property type="entry name" value="KATANIN P60 ATPASE-CONTAINING SUBUNIT A1"/>
    <property type="match status" value="1"/>
</dbReference>
<dbReference type="AlphaFoldDB" id="A0A146KL73"/>
<protein>
    <submittedName>
        <fullName evidence="7">Katanin p60 ATPase-containing subunit A1</fullName>
    </submittedName>
</protein>
<keyword evidence="2 4" id="KW-0067">ATP-binding</keyword>
<dbReference type="Gene3D" id="3.40.50.300">
    <property type="entry name" value="P-loop containing nucleotide triphosphate hydrolases"/>
    <property type="match status" value="1"/>
</dbReference>
<dbReference type="InterPro" id="IPR015415">
    <property type="entry name" value="Spast_Vps4_C"/>
</dbReference>
<organism evidence="7">
    <name type="scientific">Trepomonas sp. PC1</name>
    <dbReference type="NCBI Taxonomy" id="1076344"/>
    <lineage>
        <taxon>Eukaryota</taxon>
        <taxon>Metamonada</taxon>
        <taxon>Diplomonadida</taxon>
        <taxon>Hexamitidae</taxon>
        <taxon>Hexamitinae</taxon>
        <taxon>Trepomonas</taxon>
    </lineage>
</organism>
<keyword evidence="3" id="KW-0175">Coiled coil</keyword>
<dbReference type="InterPro" id="IPR003593">
    <property type="entry name" value="AAA+_ATPase"/>
</dbReference>
<sequence>ICMSKAHDLLLSQQYDLAKNMMIEALGQFELFQRTNNDASFDYVEGAIRDEIAMLEDVIYELQKIKNPEADSEHESDKYRDDDYEIRKYKQEERLRYQNMKIPPRNYNPAAHKVDLKMKTPQNIKSNPKLKPESKFSAEKPKHGYDKPWRQDPPKDPEKKKNELPTSYQGIDNRFIEDIHSILIKDTGVAFSDLAGLEDVKRLLSEAIILPMQVPELFQGVLSPWKGVLLFGPPGTGKTEIAKAIATEAKCSFFDAKSSTIMSKYVGDSEKMIKALFTIARYHAPSIVFMDEIDAVMSQNAASSENPVGPRLRQEILTQMQGVGTQQGVEQHVVVLAATNHPWLLDEALRRRLEKRIYLPLPEKETRKQILELKLRGININLDVDLDVLAEKLKGYTGSDITQIVRDALMNQVRKIPMAELAKNKEKYLGEMKASMADFEESIQKIKPSVGEQDLIRYAKFEKEFASM</sequence>
<dbReference type="Pfam" id="PF00004">
    <property type="entry name" value="AAA"/>
    <property type="match status" value="1"/>
</dbReference>
<dbReference type="InterPro" id="IPR041569">
    <property type="entry name" value="AAA_lid_3"/>
</dbReference>
<dbReference type="SMART" id="SM00382">
    <property type="entry name" value="AAA"/>
    <property type="match status" value="1"/>
</dbReference>
<dbReference type="Pfam" id="PF17862">
    <property type="entry name" value="AAA_lid_3"/>
    <property type="match status" value="1"/>
</dbReference>
<feature type="domain" description="AAA+ ATPase" evidence="6">
    <location>
        <begin position="224"/>
        <end position="363"/>
    </location>
</feature>
<evidence type="ECO:0000313" key="7">
    <source>
        <dbReference type="EMBL" id="JAP96305.1"/>
    </source>
</evidence>
<name>A0A146KL73_9EUKA</name>
<evidence type="ECO:0000259" key="6">
    <source>
        <dbReference type="SMART" id="SM00382"/>
    </source>
</evidence>
<dbReference type="InterPro" id="IPR003960">
    <property type="entry name" value="ATPase_AAA_CS"/>
</dbReference>
<reference evidence="7" key="1">
    <citation type="submission" date="2015-07" db="EMBL/GenBank/DDBJ databases">
        <title>Adaptation to a free-living lifestyle via gene acquisitions in the diplomonad Trepomonas sp. PC1.</title>
        <authorList>
            <person name="Xu F."/>
            <person name="Jerlstrom-Hultqvist J."/>
            <person name="Kolisko M."/>
            <person name="Simpson A.G.B."/>
            <person name="Roger A.J."/>
            <person name="Svard S.G."/>
            <person name="Andersson J.O."/>
        </authorList>
    </citation>
    <scope>NUCLEOTIDE SEQUENCE</scope>
    <source>
        <strain evidence="7">PC1</strain>
    </source>
</reference>
<accession>A0A146KL73</accession>
<evidence type="ECO:0000256" key="1">
    <source>
        <dbReference type="ARBA" id="ARBA00022741"/>
    </source>
</evidence>
<evidence type="ECO:0000256" key="3">
    <source>
        <dbReference type="ARBA" id="ARBA00023054"/>
    </source>
</evidence>
<keyword evidence="1 4" id="KW-0547">Nucleotide-binding</keyword>
<dbReference type="InterPro" id="IPR050304">
    <property type="entry name" value="MT-severing_AAA_ATPase"/>
</dbReference>
<dbReference type="PROSITE" id="PS00674">
    <property type="entry name" value="AAA"/>
    <property type="match status" value="1"/>
</dbReference>
<dbReference type="EMBL" id="GDID01000301">
    <property type="protein sequence ID" value="JAP96305.1"/>
    <property type="molecule type" value="Transcribed_RNA"/>
</dbReference>
<proteinExistence type="inferred from homology"/>
<comment type="similarity">
    <text evidence="4">Belongs to the AAA ATPase family.</text>
</comment>
<evidence type="ECO:0000256" key="4">
    <source>
        <dbReference type="RuleBase" id="RU003651"/>
    </source>
</evidence>
<evidence type="ECO:0000256" key="2">
    <source>
        <dbReference type="ARBA" id="ARBA00022840"/>
    </source>
</evidence>
<evidence type="ECO:0000256" key="5">
    <source>
        <dbReference type="SAM" id="MobiDB-lite"/>
    </source>
</evidence>
<dbReference type="GO" id="GO:0005524">
    <property type="term" value="F:ATP binding"/>
    <property type="evidence" value="ECO:0007669"/>
    <property type="project" value="UniProtKB-KW"/>
</dbReference>
<dbReference type="FunFam" id="3.40.50.300:FF:001025">
    <property type="entry name" value="ATPase family, AAA domain-containing 2B"/>
    <property type="match status" value="1"/>
</dbReference>
<feature type="compositionally biased region" description="Basic and acidic residues" evidence="5">
    <location>
        <begin position="130"/>
        <end position="163"/>
    </location>
</feature>
<dbReference type="InterPro" id="IPR027417">
    <property type="entry name" value="P-loop_NTPase"/>
</dbReference>
<dbReference type="SUPFAM" id="SSF52540">
    <property type="entry name" value="P-loop containing nucleoside triphosphate hydrolases"/>
    <property type="match status" value="1"/>
</dbReference>
<dbReference type="InterPro" id="IPR003959">
    <property type="entry name" value="ATPase_AAA_core"/>
</dbReference>
<feature type="region of interest" description="Disordered" evidence="5">
    <location>
        <begin position="117"/>
        <end position="165"/>
    </location>
</feature>
<dbReference type="GO" id="GO:0016887">
    <property type="term" value="F:ATP hydrolysis activity"/>
    <property type="evidence" value="ECO:0007669"/>
    <property type="project" value="InterPro"/>
</dbReference>
<dbReference type="Pfam" id="PF09336">
    <property type="entry name" value="Vps4_C"/>
    <property type="match status" value="1"/>
</dbReference>
<gene>
    <name evidence="7" type="ORF">TPC1_10402</name>
</gene>
<dbReference type="Gene3D" id="1.10.8.60">
    <property type="match status" value="1"/>
</dbReference>
<dbReference type="PANTHER" id="PTHR23074">
    <property type="entry name" value="AAA DOMAIN-CONTAINING"/>
    <property type="match status" value="1"/>
</dbReference>
<dbReference type="GO" id="GO:0051013">
    <property type="term" value="P:microtubule severing"/>
    <property type="evidence" value="ECO:0007669"/>
    <property type="project" value="TreeGrafter"/>
</dbReference>
<feature type="non-terminal residue" evidence="7">
    <location>
        <position position="1"/>
    </location>
</feature>